<dbReference type="PANTHER" id="PTHR12835:SF5">
    <property type="entry name" value="BIOTIN--PROTEIN LIGASE"/>
    <property type="match status" value="1"/>
</dbReference>
<evidence type="ECO:0000313" key="8">
    <source>
        <dbReference type="EMBL" id="CAB5030650.1"/>
    </source>
</evidence>
<organism evidence="6">
    <name type="scientific">freshwater metagenome</name>
    <dbReference type="NCBI Taxonomy" id="449393"/>
    <lineage>
        <taxon>unclassified sequences</taxon>
        <taxon>metagenomes</taxon>
        <taxon>ecological metagenomes</taxon>
    </lineage>
</organism>
<dbReference type="InterPro" id="IPR045864">
    <property type="entry name" value="aa-tRNA-synth_II/BPL/LPL"/>
</dbReference>
<evidence type="ECO:0000259" key="5">
    <source>
        <dbReference type="PROSITE" id="PS51733"/>
    </source>
</evidence>
<feature type="compositionally biased region" description="Basic and acidic residues" evidence="4">
    <location>
        <begin position="1"/>
        <end position="24"/>
    </location>
</feature>
<dbReference type="InterPro" id="IPR003142">
    <property type="entry name" value="BPL_C"/>
</dbReference>
<dbReference type="SUPFAM" id="SSF55681">
    <property type="entry name" value="Class II aaRS and biotin synthetases"/>
    <property type="match status" value="1"/>
</dbReference>
<evidence type="ECO:0000256" key="2">
    <source>
        <dbReference type="ARBA" id="ARBA00022741"/>
    </source>
</evidence>
<dbReference type="InterPro" id="IPR004408">
    <property type="entry name" value="Biotin_CoA_COase_ligase"/>
</dbReference>
<dbReference type="Pfam" id="PF02237">
    <property type="entry name" value="BPL_C"/>
    <property type="match status" value="1"/>
</dbReference>
<dbReference type="AlphaFoldDB" id="A0A6J7BTG4"/>
<dbReference type="InterPro" id="IPR004143">
    <property type="entry name" value="BPL_LPL_catalytic"/>
</dbReference>
<dbReference type="GO" id="GO:0005737">
    <property type="term" value="C:cytoplasm"/>
    <property type="evidence" value="ECO:0007669"/>
    <property type="project" value="TreeGrafter"/>
</dbReference>
<protein>
    <submittedName>
        <fullName evidence="6">Unannotated protein</fullName>
    </submittedName>
</protein>
<keyword evidence="1" id="KW-0436">Ligase</keyword>
<evidence type="ECO:0000256" key="1">
    <source>
        <dbReference type="ARBA" id="ARBA00022598"/>
    </source>
</evidence>
<dbReference type="CDD" id="cd16442">
    <property type="entry name" value="BPL"/>
    <property type="match status" value="1"/>
</dbReference>
<dbReference type="PANTHER" id="PTHR12835">
    <property type="entry name" value="BIOTIN PROTEIN LIGASE"/>
    <property type="match status" value="1"/>
</dbReference>
<sequence>MHIPDSSRPEAQPRPRTSDPRVWDDAVLQRALDRASDGTWGPVAVLPSTGSTNADAAEQSREGAPEGFTVVADEQTEGRGRLGRAWQSPSGAGLAMSVVLRPRPPADTWGWLPLIAGLAVVDALDVAGVVSALKWPNDVVVDAAARDGGPGPRKLGGLLLERVGDAVVVGIGLNVDLGASELPVPHATSTSLEGSPAGREDLLVEILESLRRGYTLWQNNSGDAAASGTAAAYSARCLTLGRSVRALLPGDGVVEGVATAIDSDGRLVIACRDGSSRALSAGDIEHLR</sequence>
<evidence type="ECO:0000313" key="7">
    <source>
        <dbReference type="EMBL" id="CAB4927311.1"/>
    </source>
</evidence>
<name>A0A6J7BTG4_9ZZZZ</name>
<evidence type="ECO:0000313" key="6">
    <source>
        <dbReference type="EMBL" id="CAB4848244.1"/>
    </source>
</evidence>
<evidence type="ECO:0000256" key="3">
    <source>
        <dbReference type="ARBA" id="ARBA00022840"/>
    </source>
</evidence>
<dbReference type="GO" id="GO:0004077">
    <property type="term" value="F:biotin--[biotin carboxyl-carrier protein] ligase activity"/>
    <property type="evidence" value="ECO:0007669"/>
    <property type="project" value="InterPro"/>
</dbReference>
<keyword evidence="2" id="KW-0547">Nucleotide-binding</keyword>
<reference evidence="6" key="1">
    <citation type="submission" date="2020-05" db="EMBL/GenBank/DDBJ databases">
        <authorList>
            <person name="Chiriac C."/>
            <person name="Salcher M."/>
            <person name="Ghai R."/>
            <person name="Kavagutti S V."/>
        </authorList>
    </citation>
    <scope>NUCLEOTIDE SEQUENCE</scope>
</reference>
<gene>
    <name evidence="6" type="ORF">UFOPK3268_00572</name>
    <name evidence="7" type="ORF">UFOPK3752_00208</name>
    <name evidence="8" type="ORF">UFOPK4150_00929</name>
</gene>
<dbReference type="EMBL" id="CAFBPU010000015">
    <property type="protein sequence ID" value="CAB5030650.1"/>
    <property type="molecule type" value="Genomic_DNA"/>
</dbReference>
<dbReference type="InterPro" id="IPR008988">
    <property type="entry name" value="Transcriptional_repressor_C"/>
</dbReference>
<dbReference type="SUPFAM" id="SSF50037">
    <property type="entry name" value="C-terminal domain of transcriptional repressors"/>
    <property type="match status" value="1"/>
</dbReference>
<feature type="region of interest" description="Disordered" evidence="4">
    <location>
        <begin position="1"/>
        <end position="66"/>
    </location>
</feature>
<proteinExistence type="predicted"/>
<dbReference type="NCBIfam" id="TIGR00121">
    <property type="entry name" value="birA_ligase"/>
    <property type="match status" value="1"/>
</dbReference>
<dbReference type="PROSITE" id="PS51733">
    <property type="entry name" value="BPL_LPL_CATALYTIC"/>
    <property type="match status" value="1"/>
</dbReference>
<accession>A0A6J7BTG4</accession>
<dbReference type="Gene3D" id="2.30.30.100">
    <property type="match status" value="1"/>
</dbReference>
<dbReference type="Gene3D" id="3.30.930.10">
    <property type="entry name" value="Bira Bifunctional Protein, Domain 2"/>
    <property type="match status" value="1"/>
</dbReference>
<keyword evidence="3" id="KW-0067">ATP-binding</keyword>
<dbReference type="GO" id="GO:0005524">
    <property type="term" value="F:ATP binding"/>
    <property type="evidence" value="ECO:0007669"/>
    <property type="project" value="UniProtKB-KW"/>
</dbReference>
<dbReference type="EMBL" id="CAFBND010000005">
    <property type="protein sequence ID" value="CAB4927311.1"/>
    <property type="molecule type" value="Genomic_DNA"/>
</dbReference>
<dbReference type="Pfam" id="PF03099">
    <property type="entry name" value="BPL_LplA_LipB"/>
    <property type="match status" value="1"/>
</dbReference>
<evidence type="ECO:0000256" key="4">
    <source>
        <dbReference type="SAM" id="MobiDB-lite"/>
    </source>
</evidence>
<dbReference type="EMBL" id="CAFBIZ010000054">
    <property type="protein sequence ID" value="CAB4848244.1"/>
    <property type="molecule type" value="Genomic_DNA"/>
</dbReference>
<feature type="domain" description="BPL/LPL catalytic" evidence="5">
    <location>
        <begin position="29"/>
        <end position="218"/>
    </location>
</feature>